<evidence type="ECO:0000313" key="2">
    <source>
        <dbReference type="WBParaSite" id="Hba_11024"/>
    </source>
</evidence>
<dbReference type="WBParaSite" id="Hba_11024">
    <property type="protein sequence ID" value="Hba_11024"/>
    <property type="gene ID" value="Hba_11024"/>
</dbReference>
<name>A0A1I7X0V5_HETBA</name>
<keyword evidence="1" id="KW-1185">Reference proteome</keyword>
<organism evidence="1 2">
    <name type="scientific">Heterorhabditis bacteriophora</name>
    <name type="common">Entomopathogenic nematode worm</name>
    <dbReference type="NCBI Taxonomy" id="37862"/>
    <lineage>
        <taxon>Eukaryota</taxon>
        <taxon>Metazoa</taxon>
        <taxon>Ecdysozoa</taxon>
        <taxon>Nematoda</taxon>
        <taxon>Chromadorea</taxon>
        <taxon>Rhabditida</taxon>
        <taxon>Rhabditina</taxon>
        <taxon>Rhabditomorpha</taxon>
        <taxon>Strongyloidea</taxon>
        <taxon>Heterorhabditidae</taxon>
        <taxon>Heterorhabditis</taxon>
    </lineage>
</organism>
<evidence type="ECO:0000313" key="1">
    <source>
        <dbReference type="Proteomes" id="UP000095283"/>
    </source>
</evidence>
<sequence length="22" mass="2729">MKVIQPTPFEDQLLEDTRFKHR</sequence>
<protein>
    <submittedName>
        <fullName evidence="2">Crp/Fnr family transcriptional regulator</fullName>
    </submittedName>
</protein>
<dbReference type="AlphaFoldDB" id="A0A1I7X0V5"/>
<accession>A0A1I7X0V5</accession>
<proteinExistence type="predicted"/>
<dbReference type="Proteomes" id="UP000095283">
    <property type="component" value="Unplaced"/>
</dbReference>
<reference evidence="2" key="1">
    <citation type="submission" date="2016-11" db="UniProtKB">
        <authorList>
            <consortium name="WormBaseParasite"/>
        </authorList>
    </citation>
    <scope>IDENTIFICATION</scope>
</reference>